<dbReference type="Proteomes" id="UP000094527">
    <property type="component" value="Unassembled WGS sequence"/>
</dbReference>
<dbReference type="SUPFAM" id="SSF49854">
    <property type="entry name" value="Spermadhesin, CUB domain"/>
    <property type="match status" value="2"/>
</dbReference>
<dbReference type="Gene3D" id="2.60.120.290">
    <property type="entry name" value="Spermadhesin, CUB domain"/>
    <property type="match status" value="1"/>
</dbReference>
<dbReference type="PANTHER" id="PTHR24251">
    <property type="entry name" value="OVOCHYMASE-RELATED"/>
    <property type="match status" value="1"/>
</dbReference>
<reference evidence="2 3" key="1">
    <citation type="journal article" date="2016" name="Genome Biol. Evol.">
        <title>Gene Family Evolution Reflects Adaptation to Soil Environmental Stressors in the Genome of the Collembolan Orchesella cincta.</title>
        <authorList>
            <person name="Faddeeva-Vakhrusheva A."/>
            <person name="Derks M.F."/>
            <person name="Anvar S.Y."/>
            <person name="Agamennone V."/>
            <person name="Suring W."/>
            <person name="Smit S."/>
            <person name="van Straalen N.M."/>
            <person name="Roelofs D."/>
        </authorList>
    </citation>
    <scope>NUCLEOTIDE SEQUENCE [LARGE SCALE GENOMIC DNA]</scope>
    <source>
        <tissue evidence="2">Mixed pool</tissue>
    </source>
</reference>
<sequence length="415" mass="47189">MLAYYSGENAFRNSRGFAMVYTEKLLEAVRNCHNIKQSHHIHSAFEQTYANNEISTFVFAPLDNIHRPERKTVVSYVEDGLEPGCCGCDYLRVFKFQSTGGWADASQSVCGGSEYQKWESDDMVMILFHSDLFNVGRGFHLVHSHELTSPAQHCLEFPAWLVRTPLRQRSLLFGCGGALSESFAAISYKSDVSVNQYERCVWTIRSPTAIGYRLEVLSFGLQTELGDIGITATCLSRSSNYQRRSCESPLNLQYPYAGLLFWRKYSEFSWLRNGLHRNDWSSGIATTSKHYIVNTVQGHVRYPLDVELTYTDNEVSTFVYAPLDNIHNPERKTVVSYVEDSLEACCDCDFLKVFEFQSTGGWIDTSQNACSGTEYAKWESDDMVMILFHSDQSRVGRGFHLVHSHELASRAQQCV</sequence>
<evidence type="ECO:0000256" key="1">
    <source>
        <dbReference type="ARBA" id="ARBA00022737"/>
    </source>
</evidence>
<keyword evidence="1" id="KW-0677">Repeat</keyword>
<gene>
    <name evidence="2" type="ORF">Ocin01_19818</name>
</gene>
<dbReference type="AlphaFoldDB" id="A0A1D2M1M9"/>
<comment type="caution">
    <text evidence="2">The sequence shown here is derived from an EMBL/GenBank/DDBJ whole genome shotgun (WGS) entry which is preliminary data.</text>
</comment>
<accession>A0A1D2M1M9</accession>
<evidence type="ECO:0000313" key="3">
    <source>
        <dbReference type="Proteomes" id="UP000094527"/>
    </source>
</evidence>
<evidence type="ECO:0000313" key="2">
    <source>
        <dbReference type="EMBL" id="ODM86863.1"/>
    </source>
</evidence>
<protein>
    <submittedName>
        <fullName evidence="2">Cubilin</fullName>
    </submittedName>
</protein>
<name>A0A1D2M1M9_ORCCI</name>
<proteinExistence type="predicted"/>
<dbReference type="EMBL" id="LJIJ01006940">
    <property type="protein sequence ID" value="ODM86863.1"/>
    <property type="molecule type" value="Genomic_DNA"/>
</dbReference>
<keyword evidence="3" id="KW-1185">Reference proteome</keyword>
<organism evidence="2 3">
    <name type="scientific">Orchesella cincta</name>
    <name type="common">Springtail</name>
    <name type="synonym">Podura cincta</name>
    <dbReference type="NCBI Taxonomy" id="48709"/>
    <lineage>
        <taxon>Eukaryota</taxon>
        <taxon>Metazoa</taxon>
        <taxon>Ecdysozoa</taxon>
        <taxon>Arthropoda</taxon>
        <taxon>Hexapoda</taxon>
        <taxon>Collembola</taxon>
        <taxon>Entomobryomorpha</taxon>
        <taxon>Entomobryoidea</taxon>
        <taxon>Orchesellidae</taxon>
        <taxon>Orchesellinae</taxon>
        <taxon>Orchesella</taxon>
    </lineage>
</organism>
<dbReference type="InterPro" id="IPR035914">
    <property type="entry name" value="Sperma_CUB_dom_sf"/>
</dbReference>